<accession>A0A967B051</accession>
<dbReference type="AlphaFoldDB" id="A0A967B051"/>
<keyword evidence="3" id="KW-1185">Reference proteome</keyword>
<dbReference type="Pfam" id="PF14329">
    <property type="entry name" value="DUF4386"/>
    <property type="match status" value="1"/>
</dbReference>
<keyword evidence="1" id="KW-0472">Membrane</keyword>
<keyword evidence="1" id="KW-1133">Transmembrane helix</keyword>
<keyword evidence="1" id="KW-0812">Transmembrane</keyword>
<evidence type="ECO:0000313" key="3">
    <source>
        <dbReference type="Proteomes" id="UP000707206"/>
    </source>
</evidence>
<feature type="transmembrane region" description="Helical" evidence="1">
    <location>
        <begin position="124"/>
        <end position="143"/>
    </location>
</feature>
<dbReference type="InterPro" id="IPR025495">
    <property type="entry name" value="DUF4386"/>
</dbReference>
<feature type="transmembrane region" description="Helical" evidence="1">
    <location>
        <begin position="155"/>
        <end position="175"/>
    </location>
</feature>
<dbReference type="RefSeq" id="WP_152574186.1">
    <property type="nucleotide sequence ID" value="NZ_VIKU02000002.1"/>
</dbReference>
<evidence type="ECO:0000256" key="1">
    <source>
        <dbReference type="SAM" id="Phobius"/>
    </source>
</evidence>
<comment type="caution">
    <text evidence="2">The sequence shown here is derived from an EMBL/GenBank/DDBJ whole genome shotgun (WGS) entry which is preliminary data.</text>
</comment>
<feature type="transmembrane region" description="Helical" evidence="1">
    <location>
        <begin position="12"/>
        <end position="31"/>
    </location>
</feature>
<gene>
    <name evidence="2" type="ORF">FK220_010110</name>
</gene>
<feature type="transmembrane region" description="Helical" evidence="1">
    <location>
        <begin position="181"/>
        <end position="200"/>
    </location>
</feature>
<sequence length="210" mass="22868">MKNFISNVSTSKAAMVVGVAFITSVLIVTLVDDFLLANFVVPGDTEALERDIRANSGLFGYAVVGYLLVLALDAIIGLALYVVLKPADKKLASLAAVLRVLYAFTLIIALVALVLKIIDVYGYASIKLVGYLFFALHIFVLGYSVFKAAYIPKSLGILLVIASFTYIVFFVDFHLPEILGAIIMSTMAVAELSLSIWLIVKRNRLPVESR</sequence>
<dbReference type="EMBL" id="VIKU02000002">
    <property type="protein sequence ID" value="NHF59696.1"/>
    <property type="molecule type" value="Genomic_DNA"/>
</dbReference>
<name>A0A967B051_9FLAO</name>
<feature type="transmembrane region" description="Helical" evidence="1">
    <location>
        <begin position="96"/>
        <end position="118"/>
    </location>
</feature>
<proteinExistence type="predicted"/>
<reference evidence="2" key="1">
    <citation type="submission" date="2019-07" db="EMBL/GenBank/DDBJ databases">
        <authorList>
            <person name="De-Chao Zhang Q."/>
        </authorList>
    </citation>
    <scope>NUCLEOTIDE SEQUENCE</scope>
    <source>
        <strain evidence="2">TP-CH-4</strain>
    </source>
</reference>
<evidence type="ECO:0000313" key="2">
    <source>
        <dbReference type="EMBL" id="NHF59696.1"/>
    </source>
</evidence>
<feature type="transmembrane region" description="Helical" evidence="1">
    <location>
        <begin position="58"/>
        <end position="84"/>
    </location>
</feature>
<protein>
    <submittedName>
        <fullName evidence="2">DUF4386 domain-containing protein</fullName>
    </submittedName>
</protein>
<dbReference type="Proteomes" id="UP000707206">
    <property type="component" value="Unassembled WGS sequence"/>
</dbReference>
<reference evidence="2" key="2">
    <citation type="submission" date="2020-03" db="EMBL/GenBank/DDBJ databases">
        <title>Flavobacteriaceae bacterium strain TP-CH-4, a member of the family Flavobacteriaceae isolated from a deep-sea seamount.</title>
        <authorList>
            <person name="Zhang D.-C."/>
        </authorList>
    </citation>
    <scope>NUCLEOTIDE SEQUENCE</scope>
    <source>
        <strain evidence="2">TP-CH-4</strain>
    </source>
</reference>
<organism evidence="2 3">
    <name type="scientific">Pelagihabitans pacificus</name>
    <dbReference type="NCBI Taxonomy" id="2696054"/>
    <lineage>
        <taxon>Bacteria</taxon>
        <taxon>Pseudomonadati</taxon>
        <taxon>Bacteroidota</taxon>
        <taxon>Flavobacteriia</taxon>
        <taxon>Flavobacteriales</taxon>
        <taxon>Flavobacteriaceae</taxon>
        <taxon>Pelagihabitans</taxon>
    </lineage>
</organism>